<evidence type="ECO:0000313" key="5">
    <source>
        <dbReference type="EMBL" id="QNM81900.1"/>
    </source>
</evidence>
<proteinExistence type="predicted"/>
<evidence type="ECO:0000259" key="4">
    <source>
        <dbReference type="Pfam" id="PF00144"/>
    </source>
</evidence>
<dbReference type="PANTHER" id="PTHR46825">
    <property type="entry name" value="D-ALANYL-D-ALANINE-CARBOXYPEPTIDASE/ENDOPEPTIDASE AMPH"/>
    <property type="match status" value="1"/>
</dbReference>
<protein>
    <submittedName>
        <fullName evidence="5">Beta-lactamase family protein</fullName>
    </submittedName>
</protein>
<feature type="transmembrane region" description="Helical" evidence="2">
    <location>
        <begin position="568"/>
        <end position="589"/>
    </location>
</feature>
<dbReference type="PANTHER" id="PTHR46825:SF9">
    <property type="entry name" value="BETA-LACTAMASE-RELATED DOMAIN-CONTAINING PROTEIN"/>
    <property type="match status" value="1"/>
</dbReference>
<evidence type="ECO:0000256" key="1">
    <source>
        <dbReference type="SAM" id="MobiDB-lite"/>
    </source>
</evidence>
<feature type="transmembrane region" description="Helical" evidence="2">
    <location>
        <begin position="520"/>
        <end position="541"/>
    </location>
</feature>
<keyword evidence="2" id="KW-0472">Membrane</keyword>
<keyword evidence="2" id="KW-1133">Transmembrane helix</keyword>
<organism evidence="5 6">
    <name type="scientific">Sphingomonas sabuli</name>
    <dbReference type="NCBI Taxonomy" id="2764186"/>
    <lineage>
        <taxon>Bacteria</taxon>
        <taxon>Pseudomonadati</taxon>
        <taxon>Pseudomonadota</taxon>
        <taxon>Alphaproteobacteria</taxon>
        <taxon>Sphingomonadales</taxon>
        <taxon>Sphingomonadaceae</taxon>
        <taxon>Sphingomonas</taxon>
    </lineage>
</organism>
<feature type="chain" id="PRO_5029016783" evidence="3">
    <location>
        <begin position="23"/>
        <end position="666"/>
    </location>
</feature>
<sequence>MRKLVAFVTACVGAICLSSAVAQSPDQRGPLTPVAGDGPGTNLPTTPRQGPESLSKEDVDAWLDGYMRYALGKNDIAGAVVTVVKDGQLLTKRGYGYADVASRKPVNPDLTLFRPGSVSKLITWTAVMQQVEQGKINLDADINQYLDFKIKPYRGQPVTMRQLMQHTAGFEEQIKDLIGSDRKGIPEYDELLKRWVPNRIFAPGTTPAYSNYGTSLAGYIVQRTSGENFYDYTDRHIFTPLKMNHSTMRQPLPAAFQPLMATGYKTASGDPLKFEIVGPSPAGSLSSTGTDMARFMIAHLNNGELDGQRILKPETARYMHTAVKLYVPPLDGMALGFFQTNVNGRRVIAHLGDTEGFHTSLHLFLDGNTGLYASFNSGGEEGGVNGVRVALFEQFADRYFPGKPDMNRVPKEQAKKHAEMMAGNWVASRRADSSFLNLTALIGQTKVSVDKDGNLVASGLSLSAAKPKWVETEPFVWHDLNSNQRLAAVVKDGKVQRFSGSIMSAFTVFERPAWYKNSALVMPLLQIAIGILLITAILWPVRHAVRRYHKAEFALTGRELLGYRLSRSAAVAILLVLVGWAALITVMFGELENTGGNLDTLVIIVQLLTFVAFLGGLAIFCWYAWQVWTGKRRWTAKVWSLALVFAGIVVVWVGFAFHMLSIGTNY</sequence>
<keyword evidence="6" id="KW-1185">Reference proteome</keyword>
<feature type="signal peptide" evidence="3">
    <location>
        <begin position="1"/>
        <end position="22"/>
    </location>
</feature>
<reference evidence="5 6" key="1">
    <citation type="submission" date="2020-08" db="EMBL/GenBank/DDBJ databases">
        <title>Sphingomonas sp. sand1-3 16S ribosomal RNA gene Genome sequencing and assembly.</title>
        <authorList>
            <person name="Kang M."/>
        </authorList>
    </citation>
    <scope>NUCLEOTIDE SEQUENCE [LARGE SCALE GENOMIC DNA]</scope>
    <source>
        <strain evidence="6">sand1-3</strain>
    </source>
</reference>
<dbReference type="AlphaFoldDB" id="A0A7G9KZV1"/>
<feature type="region of interest" description="Disordered" evidence="1">
    <location>
        <begin position="24"/>
        <end position="55"/>
    </location>
</feature>
<dbReference type="InterPro" id="IPR050491">
    <property type="entry name" value="AmpC-like"/>
</dbReference>
<feature type="domain" description="Beta-lactamase-related" evidence="4">
    <location>
        <begin position="67"/>
        <end position="382"/>
    </location>
</feature>
<keyword evidence="3" id="KW-0732">Signal</keyword>
<evidence type="ECO:0000313" key="6">
    <source>
        <dbReference type="Proteomes" id="UP000515861"/>
    </source>
</evidence>
<feature type="transmembrane region" description="Helical" evidence="2">
    <location>
        <begin position="601"/>
        <end position="625"/>
    </location>
</feature>
<dbReference type="EMBL" id="CP060697">
    <property type="protein sequence ID" value="QNM81900.1"/>
    <property type="molecule type" value="Genomic_DNA"/>
</dbReference>
<dbReference type="Proteomes" id="UP000515861">
    <property type="component" value="Chromosome"/>
</dbReference>
<dbReference type="Pfam" id="PF00144">
    <property type="entry name" value="Beta-lactamase"/>
    <property type="match status" value="1"/>
</dbReference>
<name>A0A7G9KZV1_9SPHN</name>
<dbReference type="Gene3D" id="3.40.710.10">
    <property type="entry name" value="DD-peptidase/beta-lactamase superfamily"/>
    <property type="match status" value="1"/>
</dbReference>
<evidence type="ECO:0000256" key="3">
    <source>
        <dbReference type="SAM" id="SignalP"/>
    </source>
</evidence>
<dbReference type="InterPro" id="IPR001466">
    <property type="entry name" value="Beta-lactam-related"/>
</dbReference>
<dbReference type="SUPFAM" id="SSF56601">
    <property type="entry name" value="beta-lactamase/transpeptidase-like"/>
    <property type="match status" value="1"/>
</dbReference>
<gene>
    <name evidence="5" type="ORF">H8M03_07540</name>
</gene>
<dbReference type="InterPro" id="IPR012338">
    <property type="entry name" value="Beta-lactam/transpept-like"/>
</dbReference>
<accession>A0A7G9KZV1</accession>
<dbReference type="KEGG" id="ssau:H8M03_07540"/>
<keyword evidence="2" id="KW-0812">Transmembrane</keyword>
<feature type="transmembrane region" description="Helical" evidence="2">
    <location>
        <begin position="637"/>
        <end position="660"/>
    </location>
</feature>
<evidence type="ECO:0000256" key="2">
    <source>
        <dbReference type="SAM" id="Phobius"/>
    </source>
</evidence>